<protein>
    <submittedName>
        <fullName evidence="1">Uncharacterized protein</fullName>
    </submittedName>
</protein>
<keyword evidence="2" id="KW-1185">Reference proteome</keyword>
<comment type="caution">
    <text evidence="1">The sequence shown here is derived from an EMBL/GenBank/DDBJ whole genome shotgun (WGS) entry which is preliminary data.</text>
</comment>
<gene>
    <name evidence="1" type="ORF">L345_05964</name>
</gene>
<sequence length="226" mass="24492">MSIKLDFIAGHIRIVFDLRGLGALPVKTGSQAPFLAVTASCNPLPVKTELRRAVCSPHKRHFWLQPSASENGASRAVCSPHELCFSCDSFLLPSASENRACEDCVQSSQALFLAVKAFCNLLPAKMEFARAVCGPCELFLVAEASQAGPSLFPGWPYGLDLSTLWATSGPQAMKGTSSSQFLLWGWEEREVFAPCDAWLMQTQTDEYPDVLTLLFSPPSGPSQSSS</sequence>
<reference evidence="1 2" key="1">
    <citation type="journal article" date="2013" name="Proc. Natl. Acad. Sci. U.S.A.">
        <title>The king cobra genome reveals dynamic gene evolution and adaptation in the snake venom system.</title>
        <authorList>
            <person name="Vonk F.J."/>
            <person name="Casewell N.R."/>
            <person name="Henkel C.V."/>
            <person name="Heimberg A.M."/>
            <person name="Jansen H.J."/>
            <person name="McCleary R.J."/>
            <person name="Kerkkamp H.M."/>
            <person name="Vos R.A."/>
            <person name="Guerreiro I."/>
            <person name="Calvete J.J."/>
            <person name="Wuster W."/>
            <person name="Woods A.E."/>
            <person name="Logan J.M."/>
            <person name="Harrison R.A."/>
            <person name="Castoe T.A."/>
            <person name="de Koning A.P."/>
            <person name="Pollock D.D."/>
            <person name="Yandell M."/>
            <person name="Calderon D."/>
            <person name="Renjifo C."/>
            <person name="Currier R.B."/>
            <person name="Salgado D."/>
            <person name="Pla D."/>
            <person name="Sanz L."/>
            <person name="Hyder A.S."/>
            <person name="Ribeiro J.M."/>
            <person name="Arntzen J.W."/>
            <person name="van den Thillart G.E."/>
            <person name="Boetzer M."/>
            <person name="Pirovano W."/>
            <person name="Dirks R.P."/>
            <person name="Spaink H.P."/>
            <person name="Duboule D."/>
            <person name="McGlinn E."/>
            <person name="Kini R.M."/>
            <person name="Richardson M.K."/>
        </authorList>
    </citation>
    <scope>NUCLEOTIDE SEQUENCE</scope>
    <source>
        <tissue evidence="1">Blood</tissue>
    </source>
</reference>
<organism evidence="1 2">
    <name type="scientific">Ophiophagus hannah</name>
    <name type="common">King cobra</name>
    <name type="synonym">Naja hannah</name>
    <dbReference type="NCBI Taxonomy" id="8665"/>
    <lineage>
        <taxon>Eukaryota</taxon>
        <taxon>Metazoa</taxon>
        <taxon>Chordata</taxon>
        <taxon>Craniata</taxon>
        <taxon>Vertebrata</taxon>
        <taxon>Euteleostomi</taxon>
        <taxon>Lepidosauria</taxon>
        <taxon>Squamata</taxon>
        <taxon>Bifurcata</taxon>
        <taxon>Unidentata</taxon>
        <taxon>Episquamata</taxon>
        <taxon>Toxicofera</taxon>
        <taxon>Serpentes</taxon>
        <taxon>Colubroidea</taxon>
        <taxon>Elapidae</taxon>
        <taxon>Elapinae</taxon>
        <taxon>Ophiophagus</taxon>
    </lineage>
</organism>
<evidence type="ECO:0000313" key="1">
    <source>
        <dbReference type="EMBL" id="ETE68253.1"/>
    </source>
</evidence>
<feature type="non-terminal residue" evidence="1">
    <location>
        <position position="1"/>
    </location>
</feature>
<dbReference type="EMBL" id="AZIM01001062">
    <property type="protein sequence ID" value="ETE68253.1"/>
    <property type="molecule type" value="Genomic_DNA"/>
</dbReference>
<name>V8P2R8_OPHHA</name>
<dbReference type="Proteomes" id="UP000018936">
    <property type="component" value="Unassembled WGS sequence"/>
</dbReference>
<accession>V8P2R8</accession>
<dbReference type="AlphaFoldDB" id="V8P2R8"/>
<evidence type="ECO:0000313" key="2">
    <source>
        <dbReference type="Proteomes" id="UP000018936"/>
    </source>
</evidence>
<proteinExistence type="predicted"/>